<keyword evidence="1" id="KW-0418">Kinase</keyword>
<accession>A0ACC6M0R9</accession>
<evidence type="ECO:0000313" key="2">
    <source>
        <dbReference type="Proteomes" id="UP001277972"/>
    </source>
</evidence>
<comment type="caution">
    <text evidence="1">The sequence shown here is derived from an EMBL/GenBank/DDBJ whole genome shotgun (WGS) entry which is preliminary data.</text>
</comment>
<dbReference type="EC" id="2.7.1.121" evidence="1"/>
<reference evidence="1" key="1">
    <citation type="submission" date="2023-11" db="EMBL/GenBank/DDBJ databases">
        <title>Gracilibacillus pellucida a moderately halophilic bacterium isolated from saline soil in Xinjiang province.</title>
        <authorList>
            <person name="Zhang Z."/>
            <person name="Tan F."/>
            <person name="Wang Y."/>
            <person name="Xia M."/>
        </authorList>
    </citation>
    <scope>NUCLEOTIDE SEQUENCE</scope>
    <source>
        <strain evidence="1">S3-1-1</strain>
    </source>
</reference>
<name>A0ACC6M0R9_9BACI</name>
<protein>
    <submittedName>
        <fullName evidence="1">Dihydroxyacetone kinase phosphoryl donor subunit DhaM</fullName>
        <ecNumber evidence="1">2.7.1.121</ecNumber>
    </submittedName>
</protein>
<evidence type="ECO:0000313" key="1">
    <source>
        <dbReference type="EMBL" id="MDX8044542.1"/>
    </source>
</evidence>
<dbReference type="Proteomes" id="UP001277972">
    <property type="component" value="Unassembled WGS sequence"/>
</dbReference>
<keyword evidence="1" id="KW-0808">Transferase</keyword>
<sequence>MAEKVGIIIISHSYQIGEGVKALIDQVMDDVPLALACGTEDNEIGTSIEKIQTAIDQATGANGAIIFYDLGSAKMNAEIAIELAGISHLQIAAGVPIVEGAYVAAVESNIGKSLEEIMTSLEKWKVESM</sequence>
<organism evidence="1 2">
    <name type="scientific">Gracilibacillus pellucidus</name>
    <dbReference type="NCBI Taxonomy" id="3095368"/>
    <lineage>
        <taxon>Bacteria</taxon>
        <taxon>Bacillati</taxon>
        <taxon>Bacillota</taxon>
        <taxon>Bacilli</taxon>
        <taxon>Bacillales</taxon>
        <taxon>Bacillaceae</taxon>
        <taxon>Gracilibacillus</taxon>
    </lineage>
</organism>
<gene>
    <name evidence="1" type="primary">dhaM</name>
    <name evidence="1" type="ORF">SH601_00955</name>
</gene>
<proteinExistence type="predicted"/>
<dbReference type="EMBL" id="JAWZSR010000001">
    <property type="protein sequence ID" value="MDX8044542.1"/>
    <property type="molecule type" value="Genomic_DNA"/>
</dbReference>
<keyword evidence="2" id="KW-1185">Reference proteome</keyword>